<organism evidence="9 10">
    <name type="scientific">Paenibacillus yanchengensis</name>
    <dbReference type="NCBI Taxonomy" id="2035833"/>
    <lineage>
        <taxon>Bacteria</taxon>
        <taxon>Bacillati</taxon>
        <taxon>Bacillota</taxon>
        <taxon>Bacilli</taxon>
        <taxon>Bacillales</taxon>
        <taxon>Paenibacillaceae</taxon>
        <taxon>Paenibacillus</taxon>
    </lineage>
</organism>
<proteinExistence type="inferred from homology"/>
<dbReference type="EMBL" id="JBHUHO010000008">
    <property type="protein sequence ID" value="MFD2114738.1"/>
    <property type="molecule type" value="Genomic_DNA"/>
</dbReference>
<evidence type="ECO:0000256" key="5">
    <source>
        <dbReference type="ARBA" id="ARBA00023124"/>
    </source>
</evidence>
<name>A0ABW4YGF7_9BACL</name>
<dbReference type="EC" id="3.4.-.-" evidence="8"/>
<protein>
    <recommendedName>
        <fullName evidence="8">Abasic site processing protein</fullName>
        <ecNumber evidence="8">3.4.-.-</ecNumber>
    </recommendedName>
</protein>
<evidence type="ECO:0000256" key="7">
    <source>
        <dbReference type="ARBA" id="ARBA00023239"/>
    </source>
</evidence>
<evidence type="ECO:0000313" key="9">
    <source>
        <dbReference type="EMBL" id="MFD2114738.1"/>
    </source>
</evidence>
<evidence type="ECO:0000313" key="10">
    <source>
        <dbReference type="Proteomes" id="UP001597362"/>
    </source>
</evidence>
<evidence type="ECO:0000256" key="3">
    <source>
        <dbReference type="ARBA" id="ARBA00022763"/>
    </source>
</evidence>
<keyword evidence="3" id="KW-0227">DNA damage</keyword>
<keyword evidence="5" id="KW-0190">Covalent protein-DNA linkage</keyword>
<dbReference type="InterPro" id="IPR036590">
    <property type="entry name" value="SRAP-like"/>
</dbReference>
<gene>
    <name evidence="9" type="ORF">ACFSJH_03115</name>
</gene>
<keyword evidence="7" id="KW-0456">Lyase</keyword>
<evidence type="ECO:0000256" key="8">
    <source>
        <dbReference type="RuleBase" id="RU364100"/>
    </source>
</evidence>
<keyword evidence="6" id="KW-0238">DNA-binding</keyword>
<dbReference type="Gene3D" id="3.90.1680.10">
    <property type="entry name" value="SOS response associated peptidase-like"/>
    <property type="match status" value="1"/>
</dbReference>
<accession>A0ABW4YGF7</accession>
<keyword evidence="4 8" id="KW-0378">Hydrolase</keyword>
<evidence type="ECO:0000256" key="6">
    <source>
        <dbReference type="ARBA" id="ARBA00023125"/>
    </source>
</evidence>
<keyword evidence="2 8" id="KW-0645">Protease</keyword>
<dbReference type="Proteomes" id="UP001597362">
    <property type="component" value="Unassembled WGS sequence"/>
</dbReference>
<dbReference type="PANTHER" id="PTHR13604:SF0">
    <property type="entry name" value="ABASIC SITE PROCESSING PROTEIN HMCES"/>
    <property type="match status" value="1"/>
</dbReference>
<evidence type="ECO:0000256" key="4">
    <source>
        <dbReference type="ARBA" id="ARBA00022801"/>
    </source>
</evidence>
<reference evidence="10" key="1">
    <citation type="journal article" date="2019" name="Int. J. Syst. Evol. Microbiol.">
        <title>The Global Catalogue of Microorganisms (GCM) 10K type strain sequencing project: providing services to taxonomists for standard genome sequencing and annotation.</title>
        <authorList>
            <consortium name="The Broad Institute Genomics Platform"/>
            <consortium name="The Broad Institute Genome Sequencing Center for Infectious Disease"/>
            <person name="Wu L."/>
            <person name="Ma J."/>
        </authorList>
    </citation>
    <scope>NUCLEOTIDE SEQUENCE [LARGE SCALE GENOMIC DNA]</scope>
    <source>
        <strain evidence="10">GH52</strain>
    </source>
</reference>
<comment type="caution">
    <text evidence="9">The sequence shown here is derived from an EMBL/GenBank/DDBJ whole genome shotgun (WGS) entry which is preliminary data.</text>
</comment>
<keyword evidence="10" id="KW-1185">Reference proteome</keyword>
<sequence length="221" mass="25703">MIDRFSLSTEPVHIAEQFQVIKTLKTAEQRYNISPTQQTVIVMNDRHQVRSLQRARWGLYPFWARDAVNTAHNEVGHKKFLGDMIRRQRCIIPSTGFYGKKQIGVEKDPRFMHVVVKNRPLFGIAGMYDCWRTPSGEEAIAFTMLTADLSGPMSTWQSKVPIILDEEGMEQWLNPELREWNPLRKHIVPLDSYVMHAYPVTNAVHNEQYESPDCIREIDYA</sequence>
<dbReference type="RefSeq" id="WP_377769754.1">
    <property type="nucleotide sequence ID" value="NZ_JBHUHO010000008.1"/>
</dbReference>
<comment type="similarity">
    <text evidence="1 8">Belongs to the SOS response-associated peptidase family.</text>
</comment>
<evidence type="ECO:0000256" key="1">
    <source>
        <dbReference type="ARBA" id="ARBA00008136"/>
    </source>
</evidence>
<evidence type="ECO:0000256" key="2">
    <source>
        <dbReference type="ARBA" id="ARBA00022670"/>
    </source>
</evidence>
<dbReference type="Pfam" id="PF02586">
    <property type="entry name" value="SRAP"/>
    <property type="match status" value="1"/>
</dbReference>
<dbReference type="InterPro" id="IPR003738">
    <property type="entry name" value="SRAP"/>
</dbReference>
<dbReference type="SUPFAM" id="SSF143081">
    <property type="entry name" value="BB1717-like"/>
    <property type="match status" value="1"/>
</dbReference>
<dbReference type="PANTHER" id="PTHR13604">
    <property type="entry name" value="DC12-RELATED"/>
    <property type="match status" value="1"/>
</dbReference>